<dbReference type="FunFam" id="2.130.10.10:FF:001109">
    <property type="entry name" value="Cytoplasmic dynein 1 intermediate chain"/>
    <property type="match status" value="1"/>
</dbReference>
<feature type="compositionally biased region" description="Basic and acidic residues" evidence="8">
    <location>
        <begin position="17"/>
        <end position="37"/>
    </location>
</feature>
<dbReference type="InterPro" id="IPR036322">
    <property type="entry name" value="WD40_repeat_dom_sf"/>
</dbReference>
<dbReference type="Gene3D" id="2.130.10.10">
    <property type="entry name" value="YVTN repeat-like/Quinoprotein amine dehydrogenase"/>
    <property type="match status" value="1"/>
</dbReference>
<keyword evidence="6" id="KW-0206">Cytoskeleton</keyword>
<gene>
    <name evidence="10" type="primary">LOC117148498</name>
</gene>
<keyword evidence="4 7" id="KW-0853">WD repeat</keyword>
<dbReference type="SMR" id="A0A6P8KRY0"/>
<dbReference type="GO" id="GO:0005868">
    <property type="term" value="C:cytoplasmic dynein complex"/>
    <property type="evidence" value="ECO:0007669"/>
    <property type="project" value="InterPro"/>
</dbReference>
<comment type="subcellular location">
    <subcellularLocation>
        <location evidence="1">Cytoplasm</location>
        <location evidence="1">Cytoskeleton</location>
    </subcellularLocation>
</comment>
<dbReference type="SMART" id="SM00320">
    <property type="entry name" value="WD40"/>
    <property type="match status" value="6"/>
</dbReference>
<dbReference type="SUPFAM" id="SSF50978">
    <property type="entry name" value="WD40 repeat-like"/>
    <property type="match status" value="1"/>
</dbReference>
<dbReference type="Proteomes" id="UP000515162">
    <property type="component" value="Chromosome X"/>
</dbReference>
<feature type="region of interest" description="Disordered" evidence="8">
    <location>
        <begin position="75"/>
        <end position="107"/>
    </location>
</feature>
<evidence type="ECO:0000256" key="4">
    <source>
        <dbReference type="ARBA" id="ARBA00022574"/>
    </source>
</evidence>
<proteinExistence type="inferred from homology"/>
<dbReference type="FunFam" id="2.130.10.10:FF:000552">
    <property type="entry name" value="Cytoplasmic dynein 1 intermediate chain"/>
    <property type="match status" value="1"/>
</dbReference>
<comment type="similarity">
    <text evidence="2">Belongs to the dynein intermediate chain family.</text>
</comment>
<dbReference type="GO" id="GO:0010970">
    <property type="term" value="P:transport along microtubule"/>
    <property type="evidence" value="ECO:0007669"/>
    <property type="project" value="TreeGrafter"/>
</dbReference>
<feature type="compositionally biased region" description="Low complexity" evidence="8">
    <location>
        <begin position="75"/>
        <end position="85"/>
    </location>
</feature>
<dbReference type="PROSITE" id="PS50082">
    <property type="entry name" value="WD_REPEATS_2"/>
    <property type="match status" value="1"/>
</dbReference>
<dbReference type="Pfam" id="PF00400">
    <property type="entry name" value="WD40"/>
    <property type="match status" value="1"/>
</dbReference>
<protein>
    <submittedName>
        <fullName evidence="10">Cytoplasmic dynein 1 intermediate chain isoform X15</fullName>
    </submittedName>
</protein>
<keyword evidence="9" id="KW-1185">Reference proteome</keyword>
<feature type="repeat" description="WD" evidence="7">
    <location>
        <begin position="495"/>
        <end position="525"/>
    </location>
</feature>
<organism evidence="9 10">
    <name type="scientific">Drosophila mauritiana</name>
    <name type="common">Fruit fly</name>
    <dbReference type="NCBI Taxonomy" id="7226"/>
    <lineage>
        <taxon>Eukaryota</taxon>
        <taxon>Metazoa</taxon>
        <taxon>Ecdysozoa</taxon>
        <taxon>Arthropoda</taxon>
        <taxon>Hexapoda</taxon>
        <taxon>Insecta</taxon>
        <taxon>Pterygota</taxon>
        <taxon>Neoptera</taxon>
        <taxon>Endopterygota</taxon>
        <taxon>Diptera</taxon>
        <taxon>Brachycera</taxon>
        <taxon>Muscomorpha</taxon>
        <taxon>Ephydroidea</taxon>
        <taxon>Drosophilidae</taxon>
        <taxon>Drosophila</taxon>
        <taxon>Sophophora</taxon>
    </lineage>
</organism>
<dbReference type="PANTHER" id="PTHR12442">
    <property type="entry name" value="DYNEIN INTERMEDIATE CHAIN"/>
    <property type="match status" value="1"/>
</dbReference>
<dbReference type="GO" id="GO:0045503">
    <property type="term" value="F:dynein light chain binding"/>
    <property type="evidence" value="ECO:0007669"/>
    <property type="project" value="TreeGrafter"/>
</dbReference>
<dbReference type="InterPro" id="IPR050687">
    <property type="entry name" value="Dynein_IC"/>
</dbReference>
<evidence type="ECO:0000256" key="8">
    <source>
        <dbReference type="SAM" id="MobiDB-lite"/>
    </source>
</evidence>
<accession>A0A6P8KRY0</accession>
<feature type="region of interest" description="Disordered" evidence="8">
    <location>
        <begin position="132"/>
        <end position="151"/>
    </location>
</feature>
<sequence length="635" mass="70579">MDRKAELERKKAKLAALREEKDRRRREKEIKDMEEAAGRIGGGAGIDKDQRKDLDEMLSSLGVAPVSEVLSSLSSVNSMTSDNSNTQTPDASLQATVNGQSGGKKQPLNLSVYNVQATNIPPKETLVYTKQTQTTSTGGGNGDDEYNLNPGLEWEDEFTDDEESSLQNLGNGFTSKLPPGYLTHGLPTVKDVAPAITPLEIKKETEVKKEVNELSEEQKQMIILSENFQRFVVRAGRVIERALSENVDIYTDYIGGGDSEEANDERSHARLSLNRVFYDERWSKNRCITSMDWSTHFPELVVGSYHNNEESPNEPDGVVMVWNTKFKKSTPEDVFHCQSAVMSTCFAKFNPNLILGGTYSGQIVLWDNRVQKRTPIQRTPLSAAAHTHPVYCLQMVGTQNAHNVISISSDGKLCSWSLDMLSQPQDTLELQQRQSKAIAITSMAFPANEINSLVMGSEDGYVYSASRHGLRSGVNEVYERHLGPITGISTHYNQLSPDFGHLFLTSSIDWTIKLWSLKDTKPLYSFEDNSDYVMDVAWSPVHPALFAAVDGSGRLDLWNLNQDTEVPTASIVVAGAPALNRVSWTPSGLHVCIGDEAGKLYVYDVAENLAQPSRDEWSRFNTHLSEIKMNQSDEV</sequence>
<dbReference type="GeneID" id="117148498"/>
<keyword evidence="3" id="KW-0963">Cytoplasm</keyword>
<dbReference type="AlphaFoldDB" id="A0A6P8KRY0"/>
<feature type="region of interest" description="Disordered" evidence="8">
    <location>
        <begin position="17"/>
        <end position="52"/>
    </location>
</feature>
<dbReference type="PANTHER" id="PTHR12442:SF22">
    <property type="entry name" value="CYTOPLASMIC DYNEIN 1 INTERMEDIATE CHAIN-RELATED"/>
    <property type="match status" value="1"/>
</dbReference>
<dbReference type="InterPro" id="IPR001680">
    <property type="entry name" value="WD40_rpt"/>
</dbReference>
<evidence type="ECO:0000313" key="9">
    <source>
        <dbReference type="Proteomes" id="UP000515162"/>
    </source>
</evidence>
<evidence type="ECO:0000256" key="3">
    <source>
        <dbReference type="ARBA" id="ARBA00022490"/>
    </source>
</evidence>
<dbReference type="RefSeq" id="XP_033171788.1">
    <property type="nucleotide sequence ID" value="XM_033315897.1"/>
</dbReference>
<dbReference type="GO" id="GO:0045504">
    <property type="term" value="F:dynein heavy chain binding"/>
    <property type="evidence" value="ECO:0007669"/>
    <property type="project" value="TreeGrafter"/>
</dbReference>
<evidence type="ECO:0000256" key="2">
    <source>
        <dbReference type="ARBA" id="ARBA00011059"/>
    </source>
</evidence>
<keyword evidence="5" id="KW-0677">Repeat</keyword>
<evidence type="ECO:0000256" key="7">
    <source>
        <dbReference type="PROSITE-ProRule" id="PRU00221"/>
    </source>
</evidence>
<feature type="compositionally biased region" description="Polar residues" evidence="8">
    <location>
        <begin position="86"/>
        <end position="99"/>
    </location>
</feature>
<evidence type="ECO:0000313" key="10">
    <source>
        <dbReference type="RefSeq" id="XP_033171788.1"/>
    </source>
</evidence>
<name>A0A6P8KRY0_DROMA</name>
<evidence type="ECO:0000256" key="6">
    <source>
        <dbReference type="ARBA" id="ARBA00023212"/>
    </source>
</evidence>
<dbReference type="InterPro" id="IPR015943">
    <property type="entry name" value="WD40/YVTN_repeat-like_dom_sf"/>
</dbReference>
<evidence type="ECO:0000256" key="5">
    <source>
        <dbReference type="ARBA" id="ARBA00022737"/>
    </source>
</evidence>
<dbReference type="Pfam" id="PF11540">
    <property type="entry name" value="Dynein_IC2"/>
    <property type="match status" value="1"/>
</dbReference>
<reference evidence="10" key="1">
    <citation type="submission" date="2025-08" db="UniProtKB">
        <authorList>
            <consortium name="RefSeq"/>
        </authorList>
    </citation>
    <scope>IDENTIFICATION</scope>
    <source>
        <strain evidence="10">Mau12</strain>
        <tissue evidence="10">Whole Body</tissue>
    </source>
</reference>
<dbReference type="InterPro" id="IPR025956">
    <property type="entry name" value="DYNC1I1/DYNC1I2"/>
</dbReference>
<evidence type="ECO:0000256" key="1">
    <source>
        <dbReference type="ARBA" id="ARBA00004245"/>
    </source>
</evidence>